<feature type="disulfide bond" evidence="11">
    <location>
        <begin position="332"/>
        <end position="342"/>
    </location>
</feature>
<dbReference type="SMART" id="SM00202">
    <property type="entry name" value="SR"/>
    <property type="match status" value="4"/>
</dbReference>
<comment type="function">
    <text evidence="8">Binds to extracellular matrix proteins. Binds to pathogen-associated molecular patterns (PAMPs) present on the cell walls of Gram-positive and Gram-negative bacteria and fungi, behaving as a pattern recognition receptor (PRR). Induces bacterial and fungal aggregation and subsequent inhibition of PAMP-induced cytokine release. Does not possess intrinsic bactericidal activity. May play a role in the innate defense and homeostasis of certain epithelial surfaces.</text>
</comment>
<feature type="disulfide bond" evidence="11">
    <location>
        <begin position="411"/>
        <end position="472"/>
    </location>
</feature>
<feature type="disulfide bond" evidence="11">
    <location>
        <begin position="288"/>
        <end position="352"/>
    </location>
</feature>
<evidence type="ECO:0000256" key="11">
    <source>
        <dbReference type="PROSITE-ProRule" id="PRU00196"/>
    </source>
</evidence>
<dbReference type="FunFam" id="3.10.250.10:FF:000001">
    <property type="entry name" value="Lysyl oxidase 4 isoform X1"/>
    <property type="match status" value="1"/>
</dbReference>
<feature type="domain" description="SRCR" evidence="12">
    <location>
        <begin position="373"/>
        <end position="473"/>
    </location>
</feature>
<feature type="disulfide bond" evidence="11">
    <location>
        <begin position="2"/>
        <end position="12"/>
    </location>
</feature>
<gene>
    <name evidence="13" type="primary">Dmbt1_1</name>
    <name evidence="13" type="ORF">BUCABY_R13547</name>
</gene>
<dbReference type="PANTHER" id="PTHR48071">
    <property type="entry name" value="SRCR DOMAIN-CONTAINING PROTEIN"/>
    <property type="match status" value="1"/>
</dbReference>
<evidence type="ECO:0000256" key="7">
    <source>
        <dbReference type="ARBA" id="ARBA00023180"/>
    </source>
</evidence>
<evidence type="ECO:0000259" key="12">
    <source>
        <dbReference type="PROSITE" id="PS50287"/>
    </source>
</evidence>
<dbReference type="Pfam" id="PF00530">
    <property type="entry name" value="SRCR"/>
    <property type="match status" value="4"/>
</dbReference>
<feature type="disulfide bond" evidence="11">
    <location>
        <begin position="113"/>
        <end position="123"/>
    </location>
</feature>
<dbReference type="PRINTS" id="PR00258">
    <property type="entry name" value="SPERACTRCPTR"/>
</dbReference>
<evidence type="ECO:0000256" key="4">
    <source>
        <dbReference type="ARBA" id="ARBA00022737"/>
    </source>
</evidence>
<feature type="domain" description="SRCR" evidence="12">
    <location>
        <begin position="44"/>
        <end position="144"/>
    </location>
</feature>
<comment type="subcellular location">
    <subcellularLocation>
        <location evidence="1">Secreted</location>
    </subcellularLocation>
</comment>
<feature type="disulfide bond" evidence="11">
    <location>
        <begin position="177"/>
        <end position="241"/>
    </location>
</feature>
<feature type="disulfide bond" evidence="11">
    <location>
        <begin position="398"/>
        <end position="462"/>
    </location>
</feature>
<feature type="disulfide bond" evidence="11">
    <location>
        <begin position="190"/>
        <end position="251"/>
    </location>
</feature>
<keyword evidence="5 11" id="KW-1015">Disulfide bond</keyword>
<dbReference type="EMBL" id="VYZL01000977">
    <property type="protein sequence ID" value="NWR56162.1"/>
    <property type="molecule type" value="Genomic_DNA"/>
</dbReference>
<feature type="disulfide bond" evidence="11">
    <location>
        <begin position="442"/>
        <end position="452"/>
    </location>
</feature>
<feature type="disulfide bond" evidence="11">
    <location>
        <begin position="82"/>
        <end position="143"/>
    </location>
</feature>
<sequence length="476" mass="50492">NCTGMEVALSHCRTKGWGKNNCHHGEDASVVCSGNVPYLGPAELRLVNGPNRCSGRVEVMHDHQWGTVCDDDWSFADATVVCRQLDCGTAVLAYGRAHFGRGSGPIWLDNVECGGAEAALSECLARPWGVNNCHHGEDAGVVCTGNVLLHLLRLMNGSNSCLGRVEVFHDQKWGTVCDDTWDLQDAAVVCRQLGCGTALSAPGSARFGPGSDPIWLDNVHCAGTESTLAECELSNWGEHNCGHSEDAGVVCAGAAAESPEGSLRLVGGPSPCAGRVEVLHNGTWGTVCDDRWDSADGLVVCRQLGCGALLSVAPGTRYGEGSGQIWLDEVNCTGEEKNLSECQARPWGDHNCNHVEDASVECSESSIIAPGTLQLRGGPNRCAGRVEVLHDHRWGTVCDDGWDLADATVVCRQLGCGRALSATKGAYFGRGHDPIWLDEVGCKGTEDMLISCWAMDWGNNNCFHGEDAGVICSGNS</sequence>
<dbReference type="PANTHER" id="PTHR48071:SF15">
    <property type="entry name" value="SRCR DOMAIN-CONTAINING PROTEIN"/>
    <property type="match status" value="1"/>
</dbReference>
<dbReference type="GO" id="GO:0004252">
    <property type="term" value="F:serine-type endopeptidase activity"/>
    <property type="evidence" value="ECO:0007669"/>
    <property type="project" value="TreeGrafter"/>
</dbReference>
<dbReference type="GO" id="GO:0005615">
    <property type="term" value="C:extracellular space"/>
    <property type="evidence" value="ECO:0007669"/>
    <property type="project" value="TreeGrafter"/>
</dbReference>
<keyword evidence="7" id="KW-0325">Glycoprotein</keyword>
<dbReference type="GO" id="GO:0005886">
    <property type="term" value="C:plasma membrane"/>
    <property type="evidence" value="ECO:0007669"/>
    <property type="project" value="TreeGrafter"/>
</dbReference>
<organism evidence="13 14">
    <name type="scientific">Bucorvus abyssinicus</name>
    <name type="common">Northern ground-hornbill</name>
    <name type="synonym">Abyssinian ground-hornbill</name>
    <dbReference type="NCBI Taxonomy" id="153643"/>
    <lineage>
        <taxon>Eukaryota</taxon>
        <taxon>Metazoa</taxon>
        <taxon>Chordata</taxon>
        <taxon>Craniata</taxon>
        <taxon>Vertebrata</taxon>
        <taxon>Euteleostomi</taxon>
        <taxon>Archelosauria</taxon>
        <taxon>Archosauria</taxon>
        <taxon>Dinosauria</taxon>
        <taxon>Saurischia</taxon>
        <taxon>Theropoda</taxon>
        <taxon>Coelurosauria</taxon>
        <taxon>Aves</taxon>
        <taxon>Neognathae</taxon>
        <taxon>Neoaves</taxon>
        <taxon>Telluraves</taxon>
        <taxon>Coraciimorphae</taxon>
        <taxon>Bucerotiformes</taxon>
        <taxon>Bucorvidae</taxon>
        <taxon>Bucorvus</taxon>
    </lineage>
</organism>
<evidence type="ECO:0000256" key="10">
    <source>
        <dbReference type="ARBA" id="ARBA00069168"/>
    </source>
</evidence>
<reference evidence="13 14" key="1">
    <citation type="submission" date="2019-09" db="EMBL/GenBank/DDBJ databases">
        <title>Bird 10,000 Genomes (B10K) Project - Family phase.</title>
        <authorList>
            <person name="Zhang G."/>
        </authorList>
    </citation>
    <scope>NUCLEOTIDE SEQUENCE [LARGE SCALE GENOMIC DNA]</scope>
    <source>
        <strain evidence="13">B10K-DU-012-80</strain>
    </source>
</reference>
<evidence type="ECO:0000256" key="5">
    <source>
        <dbReference type="ARBA" id="ARBA00023157"/>
    </source>
</evidence>
<keyword evidence="6" id="KW-0675">Receptor</keyword>
<evidence type="ECO:0000256" key="3">
    <source>
        <dbReference type="ARBA" id="ARBA00022729"/>
    </source>
</evidence>
<evidence type="ECO:0000256" key="6">
    <source>
        <dbReference type="ARBA" id="ARBA00023170"/>
    </source>
</evidence>
<dbReference type="InterPro" id="IPR001190">
    <property type="entry name" value="SRCR"/>
</dbReference>
<feature type="domain" description="SRCR" evidence="12">
    <location>
        <begin position="263"/>
        <end position="363"/>
    </location>
</feature>
<dbReference type="GO" id="GO:0031638">
    <property type="term" value="P:zymogen activation"/>
    <property type="evidence" value="ECO:0007669"/>
    <property type="project" value="TreeGrafter"/>
</dbReference>
<evidence type="ECO:0000313" key="13">
    <source>
        <dbReference type="EMBL" id="NWR56162.1"/>
    </source>
</evidence>
<proteinExistence type="predicted"/>
<dbReference type="AlphaFoldDB" id="A0A7K4YAX8"/>
<feature type="disulfide bond" evidence="11">
    <location>
        <begin position="301"/>
        <end position="362"/>
    </location>
</feature>
<evidence type="ECO:0000256" key="2">
    <source>
        <dbReference type="ARBA" id="ARBA00022525"/>
    </source>
</evidence>
<dbReference type="PROSITE" id="PS00420">
    <property type="entry name" value="SRCR_1"/>
    <property type="match status" value="3"/>
</dbReference>
<dbReference type="Gene3D" id="3.10.250.10">
    <property type="entry name" value="SRCR-like domain"/>
    <property type="match status" value="5"/>
</dbReference>
<dbReference type="PROSITE" id="PS50287">
    <property type="entry name" value="SRCR_2"/>
    <property type="match status" value="5"/>
</dbReference>
<name>A0A7K4YAX8_BUCAB</name>
<comment type="caution">
    <text evidence="11">Lacks conserved residue(s) required for the propagation of feature annotation.</text>
</comment>
<evidence type="ECO:0000256" key="9">
    <source>
        <dbReference type="ARBA" id="ARBA00064153"/>
    </source>
</evidence>
<keyword evidence="3" id="KW-0732">Signal</keyword>
<feature type="non-terminal residue" evidence="13">
    <location>
        <position position="476"/>
    </location>
</feature>
<dbReference type="SUPFAM" id="SSF56487">
    <property type="entry name" value="SRCR-like"/>
    <property type="match status" value="5"/>
</dbReference>
<protein>
    <recommendedName>
        <fullName evidence="10">Soluble scavenger receptor cysteine-rich domain-containing protein SSC5D</fullName>
    </recommendedName>
</protein>
<accession>A0A7K4YAX8</accession>
<keyword evidence="2" id="KW-0964">Secreted</keyword>
<feature type="non-terminal residue" evidence="13">
    <location>
        <position position="1"/>
    </location>
</feature>
<evidence type="ECO:0000256" key="8">
    <source>
        <dbReference type="ARBA" id="ARBA00058074"/>
    </source>
</evidence>
<comment type="caution">
    <text evidence="13">The sequence shown here is derived from an EMBL/GenBank/DDBJ whole genome shotgun (WGS) entry which is preliminary data.</text>
</comment>
<evidence type="ECO:0000313" key="14">
    <source>
        <dbReference type="Proteomes" id="UP000551127"/>
    </source>
</evidence>
<feature type="domain" description="SRCR" evidence="12">
    <location>
        <begin position="1"/>
        <end position="33"/>
    </location>
</feature>
<comment type="subunit">
    <text evidence="9">Interacts with LGALS1 and laminin.</text>
</comment>
<evidence type="ECO:0000256" key="1">
    <source>
        <dbReference type="ARBA" id="ARBA00004613"/>
    </source>
</evidence>
<feature type="disulfide bond" evidence="11">
    <location>
        <begin position="69"/>
        <end position="133"/>
    </location>
</feature>
<dbReference type="InterPro" id="IPR036772">
    <property type="entry name" value="SRCR-like_dom_sf"/>
</dbReference>
<dbReference type="FunFam" id="3.10.250.10:FF:000006">
    <property type="entry name" value="neurotrypsin isoform X2"/>
    <property type="match status" value="1"/>
</dbReference>
<keyword evidence="4" id="KW-0677">Repeat</keyword>
<dbReference type="FunFam" id="3.10.250.10:FF:000007">
    <property type="entry name" value="Soluble scavenger receptor cysteine-rich domain-containing protein SSC5D"/>
    <property type="match status" value="2"/>
</dbReference>
<dbReference type="OrthoDB" id="536948at2759"/>
<feature type="domain" description="SRCR" evidence="12">
    <location>
        <begin position="152"/>
        <end position="252"/>
    </location>
</feature>
<feature type="disulfide bond" evidence="11">
    <location>
        <begin position="221"/>
        <end position="231"/>
    </location>
</feature>
<dbReference type="Proteomes" id="UP000551127">
    <property type="component" value="Unassembled WGS sequence"/>
</dbReference>
<keyword evidence="14" id="KW-1185">Reference proteome</keyword>